<feature type="coiled-coil region" evidence="9">
    <location>
        <begin position="57"/>
        <end position="137"/>
    </location>
</feature>
<feature type="region of interest" description="Disordered" evidence="10">
    <location>
        <begin position="140"/>
        <end position="182"/>
    </location>
</feature>
<organism evidence="11 13">
    <name type="scientific">Didymodactylos carnosus</name>
    <dbReference type="NCBI Taxonomy" id="1234261"/>
    <lineage>
        <taxon>Eukaryota</taxon>
        <taxon>Metazoa</taxon>
        <taxon>Spiralia</taxon>
        <taxon>Gnathifera</taxon>
        <taxon>Rotifera</taxon>
        <taxon>Eurotatoria</taxon>
        <taxon>Bdelloidea</taxon>
        <taxon>Philodinida</taxon>
        <taxon>Philodinidae</taxon>
        <taxon>Didymodactylos</taxon>
    </lineage>
</organism>
<evidence type="ECO:0000313" key="13">
    <source>
        <dbReference type="Proteomes" id="UP000663829"/>
    </source>
</evidence>
<evidence type="ECO:0000256" key="9">
    <source>
        <dbReference type="SAM" id="Coils"/>
    </source>
</evidence>
<proteinExistence type="predicted"/>
<sequence length="182" mass="20095">MSPRAGEALADALKVNKTLAQLNLGKNEISARGGDALANALKSQKQPDAEEDDLGGSAAQKEKISFLKNNLDQLTKVHKQLVRENANLRCELPKLEKRLTATMDRVKSLEQALKEAKESAMEDRKRYQCEIDRIREAVKQRNHARRTNTAQIVEPIQAGQNPSTNTSTPIPTIRGGSQSTEP</sequence>
<keyword evidence="13" id="KW-1185">Reference proteome</keyword>
<evidence type="ECO:0000313" key="11">
    <source>
        <dbReference type="EMBL" id="CAF0846091.1"/>
    </source>
</evidence>
<evidence type="ECO:0000256" key="7">
    <source>
        <dbReference type="ARBA" id="ARBA00023175"/>
    </source>
</evidence>
<keyword evidence="2" id="KW-0963">Cytoplasm</keyword>
<feature type="compositionally biased region" description="Low complexity" evidence="10">
    <location>
        <begin position="161"/>
        <end position="173"/>
    </location>
</feature>
<dbReference type="SUPFAM" id="SSF52047">
    <property type="entry name" value="RNI-like"/>
    <property type="match status" value="1"/>
</dbReference>
<keyword evidence="4" id="KW-0547">Nucleotide-binding</keyword>
<protein>
    <submittedName>
        <fullName evidence="11">Uncharacterized protein</fullName>
    </submittedName>
</protein>
<evidence type="ECO:0000256" key="2">
    <source>
        <dbReference type="ARBA" id="ARBA00022490"/>
    </source>
</evidence>
<evidence type="ECO:0000256" key="6">
    <source>
        <dbReference type="ARBA" id="ARBA00023054"/>
    </source>
</evidence>
<keyword evidence="7" id="KW-0505">Motor protein</keyword>
<evidence type="ECO:0000256" key="8">
    <source>
        <dbReference type="ARBA" id="ARBA00023212"/>
    </source>
</evidence>
<name>A0A813W5V8_9BILA</name>
<dbReference type="Proteomes" id="UP000681722">
    <property type="component" value="Unassembled WGS sequence"/>
</dbReference>
<dbReference type="InterPro" id="IPR032675">
    <property type="entry name" value="LRR_dom_sf"/>
</dbReference>
<dbReference type="EMBL" id="CAJOBC010000863">
    <property type="protein sequence ID" value="CAF3633739.1"/>
    <property type="molecule type" value="Genomic_DNA"/>
</dbReference>
<keyword evidence="3" id="KW-0493">Microtubule</keyword>
<evidence type="ECO:0000256" key="10">
    <source>
        <dbReference type="SAM" id="MobiDB-lite"/>
    </source>
</evidence>
<reference evidence="11" key="1">
    <citation type="submission" date="2021-02" db="EMBL/GenBank/DDBJ databases">
        <authorList>
            <person name="Nowell W R."/>
        </authorList>
    </citation>
    <scope>NUCLEOTIDE SEQUENCE</scope>
</reference>
<accession>A0A813W5V8</accession>
<evidence type="ECO:0000256" key="5">
    <source>
        <dbReference type="ARBA" id="ARBA00022840"/>
    </source>
</evidence>
<keyword evidence="8" id="KW-0206">Cytoskeleton</keyword>
<evidence type="ECO:0000313" key="12">
    <source>
        <dbReference type="EMBL" id="CAF3633739.1"/>
    </source>
</evidence>
<comment type="caution">
    <text evidence="11">The sequence shown here is derived from an EMBL/GenBank/DDBJ whole genome shotgun (WGS) entry which is preliminary data.</text>
</comment>
<dbReference type="EMBL" id="CAJNOQ010000863">
    <property type="protein sequence ID" value="CAF0846091.1"/>
    <property type="molecule type" value="Genomic_DNA"/>
</dbReference>
<dbReference type="CDD" id="cd23649">
    <property type="entry name" value="Khc_CBD_cc"/>
    <property type="match status" value="1"/>
</dbReference>
<evidence type="ECO:0000256" key="3">
    <source>
        <dbReference type="ARBA" id="ARBA00022701"/>
    </source>
</evidence>
<comment type="subcellular location">
    <subcellularLocation>
        <location evidence="1">Cytoplasm</location>
        <location evidence="1">Cytoskeleton</location>
    </subcellularLocation>
</comment>
<evidence type="ECO:0000256" key="1">
    <source>
        <dbReference type="ARBA" id="ARBA00004245"/>
    </source>
</evidence>
<evidence type="ECO:0000256" key="4">
    <source>
        <dbReference type="ARBA" id="ARBA00022741"/>
    </source>
</evidence>
<keyword evidence="5" id="KW-0067">ATP-binding</keyword>
<dbReference type="AlphaFoldDB" id="A0A813W5V8"/>
<dbReference type="OrthoDB" id="3176171at2759"/>
<dbReference type="Proteomes" id="UP000663829">
    <property type="component" value="Unassembled WGS sequence"/>
</dbReference>
<dbReference type="Gene3D" id="3.80.10.10">
    <property type="entry name" value="Ribonuclease Inhibitor"/>
    <property type="match status" value="1"/>
</dbReference>
<gene>
    <name evidence="11" type="ORF">GPM918_LOCUS5824</name>
    <name evidence="12" type="ORF">SRO942_LOCUS5824</name>
</gene>
<keyword evidence="6 9" id="KW-0175">Coiled coil</keyword>
<dbReference type="InterPro" id="IPR059182">
    <property type="entry name" value="Khc_C"/>
</dbReference>